<dbReference type="SMART" id="SM00336">
    <property type="entry name" value="BBOX"/>
    <property type="match status" value="2"/>
</dbReference>
<evidence type="ECO:0000256" key="3">
    <source>
        <dbReference type="PROSITE-ProRule" id="PRU00024"/>
    </source>
</evidence>
<evidence type="ECO:0000313" key="6">
    <source>
        <dbReference type="EMBL" id="CAH1272562.1"/>
    </source>
</evidence>
<dbReference type="PANTHER" id="PTHR25462">
    <property type="entry name" value="BONUS, ISOFORM C-RELATED"/>
    <property type="match status" value="1"/>
</dbReference>
<dbReference type="Gene3D" id="2.120.10.30">
    <property type="entry name" value="TolB, C-terminal domain"/>
    <property type="match status" value="1"/>
</dbReference>
<dbReference type="EMBL" id="OV696693">
    <property type="protein sequence ID" value="CAH1272562.1"/>
    <property type="molecule type" value="Genomic_DNA"/>
</dbReference>
<dbReference type="InterPro" id="IPR000315">
    <property type="entry name" value="Znf_B-box"/>
</dbReference>
<evidence type="ECO:0000256" key="2">
    <source>
        <dbReference type="ARBA" id="ARBA00022737"/>
    </source>
</evidence>
<dbReference type="PROSITE" id="PS51125">
    <property type="entry name" value="NHL"/>
    <property type="match status" value="1"/>
</dbReference>
<feature type="repeat" description="NHL" evidence="4">
    <location>
        <begin position="516"/>
        <end position="557"/>
    </location>
</feature>
<feature type="domain" description="B box-type" evidence="5">
    <location>
        <begin position="66"/>
        <end position="107"/>
    </location>
</feature>
<dbReference type="Gene3D" id="3.30.160.60">
    <property type="entry name" value="Classic Zinc Finger"/>
    <property type="match status" value="1"/>
</dbReference>
<proteinExistence type="inferred from homology"/>
<dbReference type="AlphaFoldDB" id="A0A8K0AER2"/>
<dbReference type="PROSITE" id="PS50119">
    <property type="entry name" value="ZF_BBOX"/>
    <property type="match status" value="2"/>
</dbReference>
<keyword evidence="3" id="KW-0862">Zinc</keyword>
<dbReference type="SUPFAM" id="SSF101898">
    <property type="entry name" value="NHL repeat"/>
    <property type="match status" value="1"/>
</dbReference>
<dbReference type="InterPro" id="IPR001258">
    <property type="entry name" value="NHL_repeat"/>
</dbReference>
<dbReference type="PANTHER" id="PTHR25462:SF300">
    <property type="entry name" value="RING-TYPE DOMAIN-CONTAINING PROTEIN"/>
    <property type="match status" value="1"/>
</dbReference>
<gene>
    <name evidence="6" type="primary">TRIM71</name>
    <name evidence="6" type="ORF">BLAG_LOCUS24173</name>
</gene>
<keyword evidence="3" id="KW-0479">Metal-binding</keyword>
<evidence type="ECO:0000259" key="5">
    <source>
        <dbReference type="PROSITE" id="PS50119"/>
    </source>
</evidence>
<dbReference type="InterPro" id="IPR047153">
    <property type="entry name" value="TRIM45/56/19-like"/>
</dbReference>
<evidence type="ECO:0000256" key="1">
    <source>
        <dbReference type="ARBA" id="ARBA00008518"/>
    </source>
</evidence>
<accession>A0A8K0AER2</accession>
<name>A0A8K0AER2_BRALA</name>
<dbReference type="Pfam" id="PF01436">
    <property type="entry name" value="NHL"/>
    <property type="match status" value="1"/>
</dbReference>
<keyword evidence="3" id="KW-0863">Zinc-finger</keyword>
<keyword evidence="7" id="KW-1185">Reference proteome</keyword>
<comment type="similarity">
    <text evidence="1">Belongs to the TRIM/RBCC family.</text>
</comment>
<protein>
    <submittedName>
        <fullName evidence="6">TRIM71 protein</fullName>
    </submittedName>
</protein>
<reference evidence="6" key="1">
    <citation type="submission" date="2022-01" db="EMBL/GenBank/DDBJ databases">
        <authorList>
            <person name="Braso-Vives M."/>
        </authorList>
    </citation>
    <scope>NUCLEOTIDE SEQUENCE</scope>
</reference>
<sequence length="794" mass="86989">MGENAPRSRKLSCTQCNGSEKSAAAAGSCEECSRFLCKSCLPGHGASFPQHSVFPLPPQGGYSQPLNNQICRYHKATPLSFYCNNCDRPICFKCAAEHHWKHQCVQSEQAAIAERASLATSLALAKHKSQEFAKGYSAINGMVRAVQDCYKKTLLDIYEAGSAYKTAIDQRVRALEEELTMGYYAQQLSLSKARDEFDGQMSIIQHREALFQYVLQSGSNVELLSHKKEISTQVEELETMKPHTCFKEDRFLKFAAADRGKVEDFLAENFGHLKACHLSEHLSPGAAAQDLKPARSDSSVSSEHVITRDFEVSSEVPHVTTAGGDAPRGSADDFIPGGITMATTREREEVVRETKSDSEILGNGVAIAAQVSPQVWGYRGAGKVTSSVWHPQSAPDLSQLFTGVSTTAGQMWGHEGAQNGGSSTGLSAWENAVNAQQQPTGHHDKDGGGFSPSMPTGVASALKQVLDDSDEAEDEDITFTYAAYPTPPLPPQAWRRPQYEPLPDDMARHKVAIDMKIGKWGDMEGFFRKPSGISVDSRGQLHVVDVDNSRVQIFDPEGNFVRVLQPLDEEADRLQSPCCIHVSQYDSILVGDTRPYPRILWFDSASASPREFGSVHLRMPTAIMSDARRKLVYVADRFMKAVLLFKYIGRLDRSIECPHLKSPNGLALTSDGVIVVSDFWSPGAVLLSHDGRYLGQVGNVPSCRHPISVAVIPSPDRILIGDVTGSKGHPSPLHLTLFSLQGDPLAGIETMTPHPLVRGLILTHGGHALFTDCALHVVVRFDYLKIFGEDRYLQ</sequence>
<dbReference type="InterPro" id="IPR011042">
    <property type="entry name" value="6-blade_b-propeller_TolB-like"/>
</dbReference>
<dbReference type="Proteomes" id="UP000838412">
    <property type="component" value="Chromosome 8"/>
</dbReference>
<evidence type="ECO:0000256" key="4">
    <source>
        <dbReference type="PROSITE-ProRule" id="PRU00504"/>
    </source>
</evidence>
<dbReference type="Pfam" id="PF00643">
    <property type="entry name" value="zf-B_box"/>
    <property type="match status" value="1"/>
</dbReference>
<dbReference type="CDD" id="cd05819">
    <property type="entry name" value="NHL"/>
    <property type="match status" value="1"/>
</dbReference>
<feature type="domain" description="B box-type" evidence="5">
    <location>
        <begin position="8"/>
        <end position="56"/>
    </location>
</feature>
<dbReference type="SUPFAM" id="SSF57845">
    <property type="entry name" value="B-box zinc-binding domain"/>
    <property type="match status" value="1"/>
</dbReference>
<keyword evidence="2" id="KW-0677">Repeat</keyword>
<dbReference type="GO" id="GO:0008270">
    <property type="term" value="F:zinc ion binding"/>
    <property type="evidence" value="ECO:0007669"/>
    <property type="project" value="UniProtKB-KW"/>
</dbReference>
<organism evidence="6 7">
    <name type="scientific">Branchiostoma lanceolatum</name>
    <name type="common">Common lancelet</name>
    <name type="synonym">Amphioxus lanceolatum</name>
    <dbReference type="NCBI Taxonomy" id="7740"/>
    <lineage>
        <taxon>Eukaryota</taxon>
        <taxon>Metazoa</taxon>
        <taxon>Chordata</taxon>
        <taxon>Cephalochordata</taxon>
        <taxon>Leptocardii</taxon>
        <taxon>Amphioxiformes</taxon>
        <taxon>Branchiostomatidae</taxon>
        <taxon>Branchiostoma</taxon>
    </lineage>
</organism>
<dbReference type="OrthoDB" id="10014481at2759"/>
<evidence type="ECO:0000313" key="7">
    <source>
        <dbReference type="Proteomes" id="UP000838412"/>
    </source>
</evidence>